<gene>
    <name evidence="1" type="ORF">PHATRDRAFT_38076</name>
</gene>
<accession>B7G4V9</accession>
<dbReference type="RefSeq" id="XP_002182141.1">
    <property type="nucleotide sequence ID" value="XM_002182105.1"/>
</dbReference>
<dbReference type="PaxDb" id="2850-Phatr38076"/>
<dbReference type="OrthoDB" id="198528at2759"/>
<keyword evidence="2" id="KW-1185">Reference proteome</keyword>
<sequence>MTSPDGETWRSRTSVVDNSWTSVAYGSGKFVAVSQNGNDRVMTSPDGENWTARDAAASNKWSSVTYGNGKFVAVSSSKANCVMTSTDGETWASPMNAPPSSDWSSVTFGGNTFVAAANGGKGSRIMTSSDGETWTSQTTPAANVWNSVTFGANKFVAVAGSGTGNRVMTGYSFGDKCYCATTFDHDIADVLVETPQGWMTIRQACEVLGPGPGIEGRLVYNDIQCGNGPPNNAGDEHVYPGRTDVRRLERGRLASIFRPLFSRTVHDEMPHHHASPLYNTQLGPEGCGQIGPHWNFDAIKSLPPGSAPMALPSSLAAGAAARKKARTCYFLSRPLRKYSGASPVCLLLIKGNIAGYNWLVGSLVDHLTRDLTRETVAQGKPSGQPYTPKQLVSAMVVNSGFSTGEAYVVWVVLVLAYVFRMAPWCRAVWTKNESLCKDKRYIHVYI</sequence>
<organism evidence="1 2">
    <name type="scientific">Phaeodactylum tricornutum (strain CCAP 1055/1)</name>
    <dbReference type="NCBI Taxonomy" id="556484"/>
    <lineage>
        <taxon>Eukaryota</taxon>
        <taxon>Sar</taxon>
        <taxon>Stramenopiles</taxon>
        <taxon>Ochrophyta</taxon>
        <taxon>Bacillariophyta</taxon>
        <taxon>Bacillariophyceae</taxon>
        <taxon>Bacillariophycidae</taxon>
        <taxon>Naviculales</taxon>
        <taxon>Phaeodactylaceae</taxon>
        <taxon>Phaeodactylum</taxon>
    </lineage>
</organism>
<dbReference type="KEGG" id="pti:PHATRDRAFT_38076"/>
<evidence type="ECO:0000313" key="2">
    <source>
        <dbReference type="Proteomes" id="UP000000759"/>
    </source>
</evidence>
<name>B7G4V9_PHATC</name>
<reference evidence="2" key="2">
    <citation type="submission" date="2008-08" db="EMBL/GenBank/DDBJ databases">
        <authorList>
            <consortium name="Diatom Consortium"/>
            <person name="Grigoriev I."/>
            <person name="Grimwood J."/>
            <person name="Kuo A."/>
            <person name="Otillar R.P."/>
            <person name="Salamov A."/>
            <person name="Detter J.C."/>
            <person name="Lindquist E."/>
            <person name="Shapiro H."/>
            <person name="Lucas S."/>
            <person name="Glavina del Rio T."/>
            <person name="Pitluck S."/>
            <person name="Rokhsar D."/>
            <person name="Bowler C."/>
        </authorList>
    </citation>
    <scope>GENOME REANNOTATION</scope>
    <source>
        <strain evidence="2">CCAP 1055/1</strain>
    </source>
</reference>
<dbReference type="EMBL" id="CM000617">
    <property type="protein sequence ID" value="EEC46042.1"/>
    <property type="molecule type" value="Genomic_DNA"/>
</dbReference>
<reference evidence="1 2" key="1">
    <citation type="journal article" date="2008" name="Nature">
        <title>The Phaeodactylum genome reveals the evolutionary history of diatom genomes.</title>
        <authorList>
            <person name="Bowler C."/>
            <person name="Allen A.E."/>
            <person name="Badger J.H."/>
            <person name="Grimwood J."/>
            <person name="Jabbari K."/>
            <person name="Kuo A."/>
            <person name="Maheswari U."/>
            <person name="Martens C."/>
            <person name="Maumus F."/>
            <person name="Otillar R.P."/>
            <person name="Rayko E."/>
            <person name="Salamov A."/>
            <person name="Vandepoele K."/>
            <person name="Beszteri B."/>
            <person name="Gruber A."/>
            <person name="Heijde M."/>
            <person name="Katinka M."/>
            <person name="Mock T."/>
            <person name="Valentin K."/>
            <person name="Verret F."/>
            <person name="Berges J.A."/>
            <person name="Brownlee C."/>
            <person name="Cadoret J.P."/>
            <person name="Chiovitti A."/>
            <person name="Choi C.J."/>
            <person name="Coesel S."/>
            <person name="De Martino A."/>
            <person name="Detter J.C."/>
            <person name="Durkin C."/>
            <person name="Falciatore A."/>
            <person name="Fournet J."/>
            <person name="Haruta M."/>
            <person name="Huysman M.J."/>
            <person name="Jenkins B.D."/>
            <person name="Jiroutova K."/>
            <person name="Jorgensen R.E."/>
            <person name="Joubert Y."/>
            <person name="Kaplan A."/>
            <person name="Kroger N."/>
            <person name="Kroth P.G."/>
            <person name="La Roche J."/>
            <person name="Lindquist E."/>
            <person name="Lommer M."/>
            <person name="Martin-Jezequel V."/>
            <person name="Lopez P.J."/>
            <person name="Lucas S."/>
            <person name="Mangogna M."/>
            <person name="McGinnis K."/>
            <person name="Medlin L.K."/>
            <person name="Montsant A."/>
            <person name="Oudot-Le Secq M.P."/>
            <person name="Napoli C."/>
            <person name="Obornik M."/>
            <person name="Parker M.S."/>
            <person name="Petit J.L."/>
            <person name="Porcel B.M."/>
            <person name="Poulsen N."/>
            <person name="Robison M."/>
            <person name="Rychlewski L."/>
            <person name="Rynearson T.A."/>
            <person name="Schmutz J."/>
            <person name="Shapiro H."/>
            <person name="Siaut M."/>
            <person name="Stanley M."/>
            <person name="Sussman M.R."/>
            <person name="Taylor A.R."/>
            <person name="Vardi A."/>
            <person name="von Dassow P."/>
            <person name="Vyverman W."/>
            <person name="Willis A."/>
            <person name="Wyrwicz L.S."/>
            <person name="Rokhsar D.S."/>
            <person name="Weissenbach J."/>
            <person name="Armbrust E.V."/>
            <person name="Green B.R."/>
            <person name="Van de Peer Y."/>
            <person name="Grigoriev I.V."/>
        </authorList>
    </citation>
    <scope>NUCLEOTIDE SEQUENCE [LARGE SCALE GENOMIC DNA]</scope>
    <source>
        <strain evidence="1 2">CCAP 1055/1</strain>
    </source>
</reference>
<dbReference type="AlphaFoldDB" id="B7G4V9"/>
<dbReference type="InterPro" id="IPR036278">
    <property type="entry name" value="Sialidase_sf"/>
</dbReference>
<dbReference type="InParanoid" id="B7G4V9"/>
<dbReference type="GeneID" id="7202940"/>
<dbReference type="SUPFAM" id="SSF50939">
    <property type="entry name" value="Sialidases"/>
    <property type="match status" value="1"/>
</dbReference>
<protein>
    <submittedName>
        <fullName evidence="1">Uncharacterized protein</fullName>
    </submittedName>
</protein>
<proteinExistence type="predicted"/>
<dbReference type="eggNOG" id="ENOG502SCEZ">
    <property type="taxonomic scope" value="Eukaryota"/>
</dbReference>
<evidence type="ECO:0000313" key="1">
    <source>
        <dbReference type="EMBL" id="EEC46042.1"/>
    </source>
</evidence>
<dbReference type="Proteomes" id="UP000000759">
    <property type="component" value="Chromosome 15"/>
</dbReference>